<accession>A0A3S5BRP0</accession>
<feature type="region of interest" description="Disordered" evidence="1">
    <location>
        <begin position="97"/>
        <end position="121"/>
    </location>
</feature>
<name>A0A3S5BRP0_9PLAT</name>
<proteinExistence type="predicted"/>
<reference evidence="2" key="1">
    <citation type="submission" date="2018-11" db="EMBL/GenBank/DDBJ databases">
        <authorList>
            <consortium name="Pathogen Informatics"/>
        </authorList>
    </citation>
    <scope>NUCLEOTIDE SEQUENCE</scope>
</reference>
<evidence type="ECO:0000313" key="2">
    <source>
        <dbReference type="EMBL" id="VEL15133.1"/>
    </source>
</evidence>
<evidence type="ECO:0000256" key="1">
    <source>
        <dbReference type="SAM" id="MobiDB-lite"/>
    </source>
</evidence>
<evidence type="ECO:0000313" key="3">
    <source>
        <dbReference type="Proteomes" id="UP000784294"/>
    </source>
</evidence>
<comment type="caution">
    <text evidence="2">The sequence shown here is derived from an EMBL/GenBank/DDBJ whole genome shotgun (WGS) entry which is preliminary data.</text>
</comment>
<organism evidence="2 3">
    <name type="scientific">Protopolystoma xenopodis</name>
    <dbReference type="NCBI Taxonomy" id="117903"/>
    <lineage>
        <taxon>Eukaryota</taxon>
        <taxon>Metazoa</taxon>
        <taxon>Spiralia</taxon>
        <taxon>Lophotrochozoa</taxon>
        <taxon>Platyhelminthes</taxon>
        <taxon>Monogenea</taxon>
        <taxon>Polyopisthocotylea</taxon>
        <taxon>Polystomatidea</taxon>
        <taxon>Polystomatidae</taxon>
        <taxon>Protopolystoma</taxon>
    </lineage>
</organism>
<dbReference type="Proteomes" id="UP000784294">
    <property type="component" value="Unassembled WGS sequence"/>
</dbReference>
<feature type="compositionally biased region" description="Polar residues" evidence="1">
    <location>
        <begin position="97"/>
        <end position="106"/>
    </location>
</feature>
<gene>
    <name evidence="2" type="ORF">PXEA_LOCUS8573</name>
</gene>
<protein>
    <submittedName>
        <fullName evidence="2">Uncharacterized protein</fullName>
    </submittedName>
</protein>
<keyword evidence="3" id="KW-1185">Reference proteome</keyword>
<feature type="region of interest" description="Disordered" evidence="1">
    <location>
        <begin position="37"/>
        <end position="70"/>
    </location>
</feature>
<sequence>MPTVSGTGSGDDRTSLNPLSCSDARLGEIGANESTGLCESVHGPEEVKLSKRNAASGGRRQKQGRGVMPQRMNRQLVTCQFVQLSLCAYDAGETCGNVPSQRSSAGTHEHSGRGHGTRSVA</sequence>
<feature type="region of interest" description="Disordered" evidence="1">
    <location>
        <begin position="1"/>
        <end position="20"/>
    </location>
</feature>
<dbReference type="AlphaFoldDB" id="A0A3S5BRP0"/>
<dbReference type="EMBL" id="CAAALY010023547">
    <property type="protein sequence ID" value="VEL15133.1"/>
    <property type="molecule type" value="Genomic_DNA"/>
</dbReference>